<keyword evidence="3" id="KW-1185">Reference proteome</keyword>
<comment type="caution">
    <text evidence="2">The sequence shown here is derived from an EMBL/GenBank/DDBJ whole genome shotgun (WGS) entry which is preliminary data.</text>
</comment>
<dbReference type="Proteomes" id="UP001589589">
    <property type="component" value="Unassembled WGS sequence"/>
</dbReference>
<protein>
    <recommendedName>
        <fullName evidence="4">Phage tail tape measure protein</fullName>
    </recommendedName>
</protein>
<gene>
    <name evidence="2" type="ORF">ACFFUQ_21120</name>
</gene>
<accession>A0ABV5FSL5</accession>
<organism evidence="2 3">
    <name type="scientific">Flavobacterium branchiarum</name>
    <dbReference type="NCBI Taxonomy" id="1114870"/>
    <lineage>
        <taxon>Bacteria</taxon>
        <taxon>Pseudomonadati</taxon>
        <taxon>Bacteroidota</taxon>
        <taxon>Flavobacteriia</taxon>
        <taxon>Flavobacteriales</taxon>
        <taxon>Flavobacteriaceae</taxon>
        <taxon>Flavobacterium</taxon>
    </lineage>
</organism>
<feature type="compositionally biased region" description="Low complexity" evidence="1">
    <location>
        <begin position="88"/>
        <end position="104"/>
    </location>
</feature>
<evidence type="ECO:0000313" key="3">
    <source>
        <dbReference type="Proteomes" id="UP001589589"/>
    </source>
</evidence>
<evidence type="ECO:0008006" key="4">
    <source>
        <dbReference type="Google" id="ProtNLM"/>
    </source>
</evidence>
<proteinExistence type="predicted"/>
<sequence length="178" mass="19035">MNNTIDFVLRMRDMASSNLTRLGSTSQSVFNRMSQSANQMTGRNRILGMSFAELQNKIRQVEDTISRSTIPSQIAMARRELASLQRQSVSHSGNTSFSSGSSSKGLGVGGVAIGSMIGNLASSGVSMLLNVVTAGVGTMIEKSFEKERAITGLTTFLGKQGAQDAYKNIREDANATPF</sequence>
<evidence type="ECO:0000313" key="2">
    <source>
        <dbReference type="EMBL" id="MFB9066527.1"/>
    </source>
</evidence>
<reference evidence="2 3" key="1">
    <citation type="submission" date="2024-09" db="EMBL/GenBank/DDBJ databases">
        <authorList>
            <person name="Sun Q."/>
            <person name="Mori K."/>
        </authorList>
    </citation>
    <scope>NUCLEOTIDE SEQUENCE [LARGE SCALE GENOMIC DNA]</scope>
    <source>
        <strain evidence="2 3">CECT 7908</strain>
    </source>
</reference>
<evidence type="ECO:0000256" key="1">
    <source>
        <dbReference type="SAM" id="MobiDB-lite"/>
    </source>
</evidence>
<name>A0ABV5FSL5_9FLAO</name>
<dbReference type="RefSeq" id="WP_379690835.1">
    <property type="nucleotide sequence ID" value="NZ_JBHMEX010000072.1"/>
</dbReference>
<feature type="non-terminal residue" evidence="2">
    <location>
        <position position="178"/>
    </location>
</feature>
<feature type="region of interest" description="Disordered" evidence="1">
    <location>
        <begin position="85"/>
        <end position="104"/>
    </location>
</feature>
<dbReference type="EMBL" id="JBHMEX010000072">
    <property type="protein sequence ID" value="MFB9066527.1"/>
    <property type="molecule type" value="Genomic_DNA"/>
</dbReference>